<keyword evidence="4" id="KW-1185">Reference proteome</keyword>
<proteinExistence type="predicted"/>
<evidence type="ECO:0000313" key="3">
    <source>
        <dbReference type="EMBL" id="EME79699.1"/>
    </source>
</evidence>
<evidence type="ECO:0000313" key="4">
    <source>
        <dbReference type="Proteomes" id="UP000016932"/>
    </source>
</evidence>
<dbReference type="KEGG" id="pfj:MYCFIDRAFT_81181"/>
<gene>
    <name evidence="3" type="ORF">MYCFIDRAFT_81181</name>
</gene>
<dbReference type="RefSeq" id="XP_007930350.1">
    <property type="nucleotide sequence ID" value="XM_007932159.1"/>
</dbReference>
<dbReference type="eggNOG" id="ENOG502RMEM">
    <property type="taxonomic scope" value="Eukaryota"/>
</dbReference>
<feature type="coiled-coil region" evidence="1">
    <location>
        <begin position="33"/>
        <end position="60"/>
    </location>
</feature>
<name>M2ZKW2_PSEFD</name>
<dbReference type="AlphaFoldDB" id="M2ZKW2"/>
<feature type="region of interest" description="Disordered" evidence="2">
    <location>
        <begin position="266"/>
        <end position="286"/>
    </location>
</feature>
<feature type="region of interest" description="Disordered" evidence="2">
    <location>
        <begin position="85"/>
        <end position="127"/>
    </location>
</feature>
<sequence>MSEHCGSTSQSDCKLEGRLHELAEQDQQYRPRWGQINSRLAQLKNEYEALMREKNALVEEQGSIRVKVHERNEEYRRTQQAIAALTGARDSDSTRQNGLETAAAPPHGLPTVAKAPNPAMATTSSRIRPTEEVETIIIESDEEEEGEGDEALISVGTASRQLFKPVDAIHGRFPTVVNINGQWHEIRCKGCGANIKSKTSTWFKGLRGLRFHYTRCHLPRGSFAPTAETCCIMRPVSASDIGLMEQGLAPRDVAIEACYAPKMLSESRQETRQASSSVRPSYSEVH</sequence>
<dbReference type="HOGENOM" id="CLU_973609_0_0_1"/>
<organism evidence="3 4">
    <name type="scientific">Pseudocercospora fijiensis (strain CIRAD86)</name>
    <name type="common">Black leaf streak disease fungus</name>
    <name type="synonym">Mycosphaerella fijiensis</name>
    <dbReference type="NCBI Taxonomy" id="383855"/>
    <lineage>
        <taxon>Eukaryota</taxon>
        <taxon>Fungi</taxon>
        <taxon>Dikarya</taxon>
        <taxon>Ascomycota</taxon>
        <taxon>Pezizomycotina</taxon>
        <taxon>Dothideomycetes</taxon>
        <taxon>Dothideomycetidae</taxon>
        <taxon>Mycosphaerellales</taxon>
        <taxon>Mycosphaerellaceae</taxon>
        <taxon>Pseudocercospora</taxon>
    </lineage>
</organism>
<reference evidence="3 4" key="1">
    <citation type="journal article" date="2012" name="PLoS Pathog.">
        <title>Diverse lifestyles and strategies of plant pathogenesis encoded in the genomes of eighteen Dothideomycetes fungi.</title>
        <authorList>
            <person name="Ohm R.A."/>
            <person name="Feau N."/>
            <person name="Henrissat B."/>
            <person name="Schoch C.L."/>
            <person name="Horwitz B.A."/>
            <person name="Barry K.W."/>
            <person name="Condon B.J."/>
            <person name="Copeland A.C."/>
            <person name="Dhillon B."/>
            <person name="Glaser F."/>
            <person name="Hesse C.N."/>
            <person name="Kosti I."/>
            <person name="LaButti K."/>
            <person name="Lindquist E.A."/>
            <person name="Lucas S."/>
            <person name="Salamov A.A."/>
            <person name="Bradshaw R.E."/>
            <person name="Ciuffetti L."/>
            <person name="Hamelin R.C."/>
            <person name="Kema G.H.J."/>
            <person name="Lawrence C."/>
            <person name="Scott J.A."/>
            <person name="Spatafora J.W."/>
            <person name="Turgeon B.G."/>
            <person name="de Wit P.J.G.M."/>
            <person name="Zhong S."/>
            <person name="Goodwin S.B."/>
            <person name="Grigoriev I.V."/>
        </authorList>
    </citation>
    <scope>NUCLEOTIDE SEQUENCE [LARGE SCALE GENOMIC DNA]</scope>
    <source>
        <strain evidence="3 4">CIRAD86</strain>
    </source>
</reference>
<dbReference type="Proteomes" id="UP000016932">
    <property type="component" value="Unassembled WGS sequence"/>
</dbReference>
<evidence type="ECO:0000256" key="2">
    <source>
        <dbReference type="SAM" id="MobiDB-lite"/>
    </source>
</evidence>
<dbReference type="OrthoDB" id="3648432at2759"/>
<dbReference type="VEuPathDB" id="FungiDB:MYCFIDRAFT_81181"/>
<dbReference type="EMBL" id="KB446562">
    <property type="protein sequence ID" value="EME79699.1"/>
    <property type="molecule type" value="Genomic_DNA"/>
</dbReference>
<accession>M2ZKW2</accession>
<evidence type="ECO:0000256" key="1">
    <source>
        <dbReference type="SAM" id="Coils"/>
    </source>
</evidence>
<dbReference type="GeneID" id="19341806"/>
<protein>
    <submittedName>
        <fullName evidence="3">Uncharacterized protein</fullName>
    </submittedName>
</protein>
<keyword evidence="1" id="KW-0175">Coiled coil</keyword>
<dbReference type="STRING" id="383855.M2ZKW2"/>